<dbReference type="InterPro" id="IPR010023">
    <property type="entry name" value="KdsC_fam"/>
</dbReference>
<dbReference type="InterPro" id="IPR050793">
    <property type="entry name" value="CMP-NeuNAc_synthase"/>
</dbReference>
<name>A0AA49GGS7_9BACT</name>
<evidence type="ECO:0000256" key="6">
    <source>
        <dbReference type="ARBA" id="ARBA00022842"/>
    </source>
</evidence>
<dbReference type="InterPro" id="IPR006549">
    <property type="entry name" value="HAD-SF_hydro_IIIA"/>
</dbReference>
<keyword evidence="5 8" id="KW-0378">Hydrolase</keyword>
<dbReference type="NCBIfam" id="TIGR01662">
    <property type="entry name" value="HAD-SF-IIIA"/>
    <property type="match status" value="1"/>
</dbReference>
<dbReference type="SUPFAM" id="SSF56784">
    <property type="entry name" value="HAD-like"/>
    <property type="match status" value="1"/>
</dbReference>
<reference evidence="8" key="1">
    <citation type="journal article" date="2023" name="Comput. Struct. Biotechnol. J.">
        <title>Discovery of a novel marine Bacteroidetes with a rich repertoire of carbohydrate-active enzymes.</title>
        <authorList>
            <person name="Chen B."/>
            <person name="Liu G."/>
            <person name="Chen Q."/>
            <person name="Wang H."/>
            <person name="Liu L."/>
            <person name="Tang K."/>
        </authorList>
    </citation>
    <scope>NUCLEOTIDE SEQUENCE</scope>
    <source>
        <strain evidence="8">TK19036</strain>
    </source>
</reference>
<reference evidence="8" key="2">
    <citation type="journal article" date="2024" name="Antonie Van Leeuwenhoek">
        <title>Roseihalotalea indica gen. nov., sp. nov., a halophilic Bacteroidetes from mesopelagic Southwest Indian Ocean with higher carbohydrate metabolic potential.</title>
        <authorList>
            <person name="Chen B."/>
            <person name="Zhang M."/>
            <person name="Lin D."/>
            <person name="Ye J."/>
            <person name="Tang K."/>
        </authorList>
    </citation>
    <scope>NUCLEOTIDE SEQUENCE</scope>
    <source>
        <strain evidence="8">TK19036</strain>
    </source>
</reference>
<dbReference type="GO" id="GO:0008781">
    <property type="term" value="F:N-acylneuraminate cytidylyltransferase activity"/>
    <property type="evidence" value="ECO:0007669"/>
    <property type="project" value="TreeGrafter"/>
</dbReference>
<comment type="similarity">
    <text evidence="2">Belongs to the KdsC family.</text>
</comment>
<protein>
    <submittedName>
        <fullName evidence="8">HAD-IIIA family hydrolase</fullName>
    </submittedName>
</protein>
<keyword evidence="4 7" id="KW-0479">Metal-binding</keyword>
<evidence type="ECO:0000256" key="5">
    <source>
        <dbReference type="ARBA" id="ARBA00022801"/>
    </source>
</evidence>
<dbReference type="SFLD" id="SFLDG01136">
    <property type="entry name" value="C1.6:_Phosphoserine_Phosphatas"/>
    <property type="match status" value="1"/>
</dbReference>
<feature type="binding site" evidence="7">
    <location>
        <position position="108"/>
    </location>
    <ligand>
        <name>Mg(2+)</name>
        <dbReference type="ChEBI" id="CHEBI:18420"/>
    </ligand>
</feature>
<evidence type="ECO:0000256" key="7">
    <source>
        <dbReference type="PIRSR" id="PIRSR006118-2"/>
    </source>
</evidence>
<comment type="subunit">
    <text evidence="3">Homotetramer.</text>
</comment>
<comment type="cofactor">
    <cofactor evidence="1 7">
        <name>Mg(2+)</name>
        <dbReference type="ChEBI" id="CHEBI:18420"/>
    </cofactor>
</comment>
<keyword evidence="6 7" id="KW-0460">Magnesium</keyword>
<dbReference type="PANTHER" id="PTHR21485">
    <property type="entry name" value="HAD SUPERFAMILY MEMBERS CMAS AND KDSC"/>
    <property type="match status" value="1"/>
</dbReference>
<evidence type="ECO:0000256" key="4">
    <source>
        <dbReference type="ARBA" id="ARBA00022723"/>
    </source>
</evidence>
<dbReference type="EMBL" id="CP120682">
    <property type="protein sequence ID" value="WKN34282.1"/>
    <property type="molecule type" value="Genomic_DNA"/>
</dbReference>
<dbReference type="Gene3D" id="3.40.50.1000">
    <property type="entry name" value="HAD superfamily/HAD-like"/>
    <property type="match status" value="1"/>
</dbReference>
<dbReference type="CDD" id="cd01630">
    <property type="entry name" value="HAD_KDO-like"/>
    <property type="match status" value="1"/>
</dbReference>
<dbReference type="PIRSF" id="PIRSF006118">
    <property type="entry name" value="KDO8-P_Ptase"/>
    <property type="match status" value="1"/>
</dbReference>
<dbReference type="FunFam" id="3.40.50.1000:FF:000029">
    <property type="entry name" value="3-deoxy-D-manno-octulosonate 8-phosphate phosphatase KdsC"/>
    <property type="match status" value="1"/>
</dbReference>
<dbReference type="GO" id="GO:0046872">
    <property type="term" value="F:metal ion binding"/>
    <property type="evidence" value="ECO:0007669"/>
    <property type="project" value="UniProtKB-KW"/>
</dbReference>
<dbReference type="NCBIfam" id="TIGR01670">
    <property type="entry name" value="KdsC-phosphatas"/>
    <property type="match status" value="1"/>
</dbReference>
<dbReference type="SFLD" id="SFLDG01138">
    <property type="entry name" value="C1.6.2:_Deoxy-d-mannose-octulo"/>
    <property type="match status" value="1"/>
</dbReference>
<organism evidence="8">
    <name type="scientific">Roseihalotalea indica</name>
    <dbReference type="NCBI Taxonomy" id="2867963"/>
    <lineage>
        <taxon>Bacteria</taxon>
        <taxon>Pseudomonadati</taxon>
        <taxon>Bacteroidota</taxon>
        <taxon>Cytophagia</taxon>
        <taxon>Cytophagales</taxon>
        <taxon>Catalimonadaceae</taxon>
        <taxon>Roseihalotalea</taxon>
    </lineage>
</organism>
<dbReference type="Pfam" id="PF08282">
    <property type="entry name" value="Hydrolase_3"/>
    <property type="match status" value="1"/>
</dbReference>
<dbReference type="SFLD" id="SFLDS00003">
    <property type="entry name" value="Haloacid_Dehalogenase"/>
    <property type="match status" value="1"/>
</dbReference>
<dbReference type="GO" id="GO:0016788">
    <property type="term" value="F:hydrolase activity, acting on ester bonds"/>
    <property type="evidence" value="ECO:0007669"/>
    <property type="project" value="InterPro"/>
</dbReference>
<accession>A0AA49GGS7</accession>
<feature type="binding site" evidence="7">
    <location>
        <position position="16"/>
    </location>
    <ligand>
        <name>substrate</name>
    </ligand>
</feature>
<sequence>MRTDPSQIRLIVLDVDGTLTDGGIYITEKGDEFKKFNSKDGMAIKRLVRRGLPVAFISASHSPNSVQQRAKMLGVEYCYVGQEAKTGILEGWMKTLGIRYEEVLFMGDDINDLEVMQQAGISACPADASPTIRAMADIVLERNGGDACFRELVDRFFPIS</sequence>
<feature type="binding site" evidence="7">
    <location>
        <position position="14"/>
    </location>
    <ligand>
        <name>Mg(2+)</name>
        <dbReference type="ChEBI" id="CHEBI:18420"/>
    </ligand>
</feature>
<dbReference type="InterPro" id="IPR023214">
    <property type="entry name" value="HAD_sf"/>
</dbReference>
<dbReference type="PANTHER" id="PTHR21485:SF3">
    <property type="entry name" value="N-ACYLNEURAMINATE CYTIDYLYLTRANSFERASE"/>
    <property type="match status" value="1"/>
</dbReference>
<evidence type="ECO:0000256" key="1">
    <source>
        <dbReference type="ARBA" id="ARBA00001946"/>
    </source>
</evidence>
<proteinExistence type="inferred from homology"/>
<gene>
    <name evidence="8" type="ORF">K4G66_18040</name>
</gene>
<dbReference type="AlphaFoldDB" id="A0AA49GGS7"/>
<evidence type="ECO:0000256" key="3">
    <source>
        <dbReference type="ARBA" id="ARBA00011881"/>
    </source>
</evidence>
<dbReference type="InterPro" id="IPR036412">
    <property type="entry name" value="HAD-like_sf"/>
</dbReference>
<evidence type="ECO:0000256" key="2">
    <source>
        <dbReference type="ARBA" id="ARBA00005893"/>
    </source>
</evidence>
<evidence type="ECO:0000313" key="8">
    <source>
        <dbReference type="EMBL" id="WKN34282.1"/>
    </source>
</evidence>